<proteinExistence type="inferred from homology"/>
<dbReference type="InterPro" id="IPR005198">
    <property type="entry name" value="Glyco_hydro_76"/>
</dbReference>
<gene>
    <name evidence="10" type="ORF">GMOD_00008203</name>
</gene>
<evidence type="ECO:0000256" key="5">
    <source>
        <dbReference type="ARBA" id="ARBA00022801"/>
    </source>
</evidence>
<evidence type="ECO:0000256" key="7">
    <source>
        <dbReference type="ARBA" id="ARBA00023295"/>
    </source>
</evidence>
<dbReference type="PANTHER" id="PTHR12145:SF36">
    <property type="entry name" value="MANNAN ENDO-1,6-ALPHA-MANNOSIDASE DCW1"/>
    <property type="match status" value="1"/>
</dbReference>
<organism evidence="10 11">
    <name type="scientific">Pyrenophora seminiperda CCB06</name>
    <dbReference type="NCBI Taxonomy" id="1302712"/>
    <lineage>
        <taxon>Eukaryota</taxon>
        <taxon>Fungi</taxon>
        <taxon>Dikarya</taxon>
        <taxon>Ascomycota</taxon>
        <taxon>Pezizomycotina</taxon>
        <taxon>Dothideomycetes</taxon>
        <taxon>Pleosporomycetidae</taxon>
        <taxon>Pleosporales</taxon>
        <taxon>Pleosporineae</taxon>
        <taxon>Pleosporaceae</taxon>
        <taxon>Pyrenophora</taxon>
    </lineage>
</organism>
<evidence type="ECO:0000256" key="6">
    <source>
        <dbReference type="ARBA" id="ARBA00023180"/>
    </source>
</evidence>
<dbReference type="GO" id="GO:0009272">
    <property type="term" value="P:fungal-type cell wall biogenesis"/>
    <property type="evidence" value="ECO:0007669"/>
    <property type="project" value="TreeGrafter"/>
</dbReference>
<dbReference type="InterPro" id="IPR008928">
    <property type="entry name" value="6-hairpin_glycosidase_sf"/>
</dbReference>
<evidence type="ECO:0000256" key="8">
    <source>
        <dbReference type="SAM" id="Phobius"/>
    </source>
</evidence>
<dbReference type="GO" id="GO:0016052">
    <property type="term" value="P:carbohydrate catabolic process"/>
    <property type="evidence" value="ECO:0007669"/>
    <property type="project" value="InterPro"/>
</dbReference>
<evidence type="ECO:0000256" key="1">
    <source>
        <dbReference type="ARBA" id="ARBA00001452"/>
    </source>
</evidence>
<protein>
    <recommendedName>
        <fullName evidence="3">mannan endo-1,6-alpha-mannosidase</fullName>
        <ecNumber evidence="3">3.2.1.101</ecNumber>
    </recommendedName>
</protein>
<dbReference type="Pfam" id="PF03663">
    <property type="entry name" value="Glyco_hydro_76"/>
    <property type="match status" value="1"/>
</dbReference>
<evidence type="ECO:0000313" key="11">
    <source>
        <dbReference type="Proteomes" id="UP000265663"/>
    </source>
</evidence>
<evidence type="ECO:0000256" key="9">
    <source>
        <dbReference type="SAM" id="SignalP"/>
    </source>
</evidence>
<keyword evidence="7" id="KW-0326">Glycosidase</keyword>
<dbReference type="Proteomes" id="UP000265663">
    <property type="component" value="Unassembled WGS sequence"/>
</dbReference>
<dbReference type="Gene3D" id="1.50.10.20">
    <property type="match status" value="1"/>
</dbReference>
<keyword evidence="11" id="KW-1185">Reference proteome</keyword>
<keyword evidence="8" id="KW-0472">Membrane</keyword>
<keyword evidence="8" id="KW-0812">Transmembrane</keyword>
<dbReference type="EC" id="3.2.1.101" evidence="3"/>
<name>A0A3M7M1Z5_9PLEO</name>
<evidence type="ECO:0000313" key="10">
    <source>
        <dbReference type="EMBL" id="RMZ68496.1"/>
    </source>
</evidence>
<keyword evidence="5 10" id="KW-0378">Hydrolase</keyword>
<feature type="transmembrane region" description="Helical" evidence="8">
    <location>
        <begin position="484"/>
        <end position="504"/>
    </location>
</feature>
<keyword evidence="4 9" id="KW-0732">Signal</keyword>
<dbReference type="OrthoDB" id="4187847at2759"/>
<sequence length="552" mass="59882">MIPANLAHAITLVLQTASIASLPPAPPAAKLLSSVTTYAASLKAAFPNQGLALLPQPYWWWQSGTAVDALLVYSNTTGDHQYENLIKDTLLSQATPTSDFMTVDATGNDDQSWWALAALTAAENAIPQSGPLPWQNLSQNVFNDQAKRWTDSPGRCNGGMRWKIVEASDETGYKYKSAIANGLFFQLAARLGSFNNDADTLVWAEKSYNWSTGVGLVDKDFNVYDGTDEKNGCADLNHNQWSYNVGVFLYGSAVMAAHTKESVWLDRARGFIASANRTFTDPKTGALFEAKCEGQTDPANACNSDQVSFKGILARYLGATAKILPAVQADVEAMMNRAANANLAQMGAAVGGTQKTAAKTTVIDTFNQLEVASASLRMQGLSASDGMIGVGRRADMRRVFHAYAYGTAFWYGLRGLCRVYDPIMVIGWFRPPSQLNLAPNDLETYNVRNDGWCLVTLALILISFTNAVPFTPAAKRSSIPYAKAVVAATLFHHITTGVGAYQHYKLPSHYNTSMGIGVWGNVWLTLTGLFTFALLQTGKGDVEVEEAVKKMK</sequence>
<feature type="transmembrane region" description="Helical" evidence="8">
    <location>
        <begin position="454"/>
        <end position="472"/>
    </location>
</feature>
<evidence type="ECO:0000256" key="4">
    <source>
        <dbReference type="ARBA" id="ARBA00022729"/>
    </source>
</evidence>
<keyword evidence="6" id="KW-0325">Glycoprotein</keyword>
<evidence type="ECO:0000256" key="3">
    <source>
        <dbReference type="ARBA" id="ARBA00012350"/>
    </source>
</evidence>
<keyword evidence="8" id="KW-1133">Transmembrane helix</keyword>
<dbReference type="GO" id="GO:0008496">
    <property type="term" value="F:mannan endo-1,6-alpha-mannosidase activity"/>
    <property type="evidence" value="ECO:0007669"/>
    <property type="project" value="UniProtKB-EC"/>
</dbReference>
<dbReference type="EMBL" id="KE747816">
    <property type="protein sequence ID" value="RMZ68496.1"/>
    <property type="molecule type" value="Genomic_DNA"/>
</dbReference>
<comment type="similarity">
    <text evidence="2">Belongs to the glycosyl hydrolase 76 family.</text>
</comment>
<accession>A0A3M7M1Z5</accession>
<feature type="signal peptide" evidence="9">
    <location>
        <begin position="1"/>
        <end position="21"/>
    </location>
</feature>
<dbReference type="AlphaFoldDB" id="A0A3M7M1Z5"/>
<evidence type="ECO:0000256" key="2">
    <source>
        <dbReference type="ARBA" id="ARBA00009699"/>
    </source>
</evidence>
<reference evidence="10 11" key="1">
    <citation type="journal article" date="2014" name="PLoS ONE">
        <title>De novo Genome Assembly of the Fungal Plant Pathogen Pyrenophora semeniperda.</title>
        <authorList>
            <person name="Soliai M.M."/>
            <person name="Meyer S.E."/>
            <person name="Udall J.A."/>
            <person name="Elzinga D.E."/>
            <person name="Hermansen R.A."/>
            <person name="Bodily P.M."/>
            <person name="Hart A.A."/>
            <person name="Coleman C.E."/>
        </authorList>
    </citation>
    <scope>NUCLEOTIDE SEQUENCE [LARGE SCALE GENOMIC DNA]</scope>
    <source>
        <strain evidence="10 11">CCB06</strain>
        <tissue evidence="10">Mycelium</tissue>
    </source>
</reference>
<feature type="transmembrane region" description="Helical" evidence="8">
    <location>
        <begin position="516"/>
        <end position="535"/>
    </location>
</feature>
<dbReference type="InterPro" id="IPR014480">
    <property type="entry name" value="Mannan-1_6-alpha_mannosidase"/>
</dbReference>
<dbReference type="PANTHER" id="PTHR12145">
    <property type="entry name" value="MANNAN ENDO-1,6-ALPHA-MANNOSIDASE DCW1"/>
    <property type="match status" value="1"/>
</dbReference>
<dbReference type="SUPFAM" id="SSF48208">
    <property type="entry name" value="Six-hairpin glycosidases"/>
    <property type="match status" value="1"/>
</dbReference>
<comment type="catalytic activity">
    <reaction evidence="1">
        <text>Random hydrolysis of (1-&gt;6)-alpha-D-mannosidic linkages in unbranched (1-&gt;6)-mannans.</text>
        <dbReference type="EC" id="3.2.1.101"/>
    </reaction>
</comment>
<feature type="chain" id="PRO_5018335025" description="mannan endo-1,6-alpha-mannosidase" evidence="9">
    <location>
        <begin position="22"/>
        <end position="552"/>
    </location>
</feature>